<evidence type="ECO:0000259" key="4">
    <source>
        <dbReference type="Pfam" id="PF01420"/>
    </source>
</evidence>
<dbReference type="KEGG" id="nwr:E3U44_17510"/>
<dbReference type="PANTHER" id="PTHR43140:SF1">
    <property type="entry name" value="TYPE I RESTRICTION ENZYME ECOKI SPECIFICITY SUBUNIT"/>
    <property type="match status" value="1"/>
</dbReference>
<keyword evidence="5" id="KW-0378">Hydrolase</keyword>
<dbReference type="InterPro" id="IPR044946">
    <property type="entry name" value="Restrct_endonuc_typeI_TRD_sf"/>
</dbReference>
<sequence>MMKLAPYPEYKDSGSPAAPKIPAQWAVHRCRYLFREVDERSKNGRETHLSMSQKHGLIDSSKIDKWRLQSESYAGGKLCKNGDLVLNRLKAHLGVFAYAKQPGVVSPDYTVLRPITDDDPKFFELLFKTPPFITEFTKSTKGIVKGFWRLYTDDFYSIRALVPPPEEQQQILRFIDALTARANTFIRNKRRLIELLKEQKQGIISQAVTRGLDPNVKHKPSGVEWIGDIPEHWEVARLGQVSRVIDPHRHIETRHSTLTEFHSWASEI</sequence>
<keyword evidence="6" id="KW-1185">Reference proteome</keyword>
<dbReference type="InterPro" id="IPR051212">
    <property type="entry name" value="Type-I_RE_S_subunit"/>
</dbReference>
<dbReference type="Gene3D" id="3.90.220.20">
    <property type="entry name" value="DNA methylase specificity domains"/>
    <property type="match status" value="2"/>
</dbReference>
<evidence type="ECO:0000256" key="3">
    <source>
        <dbReference type="ARBA" id="ARBA00023125"/>
    </source>
</evidence>
<keyword evidence="5" id="KW-0540">Nuclease</keyword>
<dbReference type="CDD" id="cd16961">
    <property type="entry name" value="RMtype1_S_TRD-CR_like"/>
    <property type="match status" value="1"/>
</dbReference>
<name>A0A4P7C549_9GAMM</name>
<evidence type="ECO:0000313" key="6">
    <source>
        <dbReference type="Proteomes" id="UP000294325"/>
    </source>
</evidence>
<protein>
    <submittedName>
        <fullName evidence="5">Restriction endonuclease subunit S</fullName>
    </submittedName>
</protein>
<keyword evidence="5" id="KW-0255">Endonuclease</keyword>
<dbReference type="AlphaFoldDB" id="A0A4P7C549"/>
<dbReference type="OrthoDB" id="9798929at2"/>
<feature type="domain" description="Type I restriction modification DNA specificity" evidence="4">
    <location>
        <begin position="39"/>
        <end position="194"/>
    </location>
</feature>
<evidence type="ECO:0000313" key="5">
    <source>
        <dbReference type="EMBL" id="QBQ56106.1"/>
    </source>
</evidence>
<dbReference type="GO" id="GO:0004519">
    <property type="term" value="F:endonuclease activity"/>
    <property type="evidence" value="ECO:0007669"/>
    <property type="project" value="UniProtKB-KW"/>
</dbReference>
<keyword evidence="2" id="KW-0680">Restriction system</keyword>
<dbReference type="Proteomes" id="UP000294325">
    <property type="component" value="Chromosome"/>
</dbReference>
<dbReference type="Gene3D" id="1.10.287.1120">
    <property type="entry name" value="Bipartite methylase S protein"/>
    <property type="match status" value="1"/>
</dbReference>
<gene>
    <name evidence="5" type="ORF">E3U44_17510</name>
</gene>
<dbReference type="Pfam" id="PF01420">
    <property type="entry name" value="Methylase_S"/>
    <property type="match status" value="1"/>
</dbReference>
<keyword evidence="3" id="KW-0238">DNA-binding</keyword>
<evidence type="ECO:0000256" key="1">
    <source>
        <dbReference type="ARBA" id="ARBA00010923"/>
    </source>
</evidence>
<proteinExistence type="inferred from homology"/>
<dbReference type="SUPFAM" id="SSF116734">
    <property type="entry name" value="DNA methylase specificity domain"/>
    <property type="match status" value="2"/>
</dbReference>
<dbReference type="GO" id="GO:0009307">
    <property type="term" value="P:DNA restriction-modification system"/>
    <property type="evidence" value="ECO:0007669"/>
    <property type="project" value="UniProtKB-KW"/>
</dbReference>
<accession>A0A4P7C549</accession>
<dbReference type="InterPro" id="IPR000055">
    <property type="entry name" value="Restrct_endonuc_typeI_TRD"/>
</dbReference>
<dbReference type="PANTHER" id="PTHR43140">
    <property type="entry name" value="TYPE-1 RESTRICTION ENZYME ECOKI SPECIFICITY PROTEIN"/>
    <property type="match status" value="1"/>
</dbReference>
<dbReference type="REBASE" id="309915">
    <property type="entry name" value="S2.NwaD1FHSORF17515P"/>
</dbReference>
<organism evidence="5 6">
    <name type="scientific">Nitrosococcus wardiae</name>
    <dbReference type="NCBI Taxonomy" id="1814290"/>
    <lineage>
        <taxon>Bacteria</taxon>
        <taxon>Pseudomonadati</taxon>
        <taxon>Pseudomonadota</taxon>
        <taxon>Gammaproteobacteria</taxon>
        <taxon>Chromatiales</taxon>
        <taxon>Chromatiaceae</taxon>
        <taxon>Nitrosococcus</taxon>
    </lineage>
</organism>
<comment type="similarity">
    <text evidence="1">Belongs to the type-I restriction system S methylase family.</text>
</comment>
<evidence type="ECO:0000256" key="2">
    <source>
        <dbReference type="ARBA" id="ARBA00022747"/>
    </source>
</evidence>
<reference evidence="5 6" key="1">
    <citation type="submission" date="2019-03" db="EMBL/GenBank/DDBJ databases">
        <title>The genome sequence of Nitrosococcus wardiae strain D1FHST reveals the archetypal metabolic capacity of ammonia-oxidizing Gammaproteobacteria.</title>
        <authorList>
            <person name="Wang L."/>
            <person name="Lim C.K."/>
            <person name="Hanson T.E."/>
            <person name="Dang H."/>
            <person name="Klotz M.G."/>
        </authorList>
    </citation>
    <scope>NUCLEOTIDE SEQUENCE [LARGE SCALE GENOMIC DNA]</scope>
    <source>
        <strain evidence="5 6">D1FHS</strain>
    </source>
</reference>
<dbReference type="GO" id="GO:0003677">
    <property type="term" value="F:DNA binding"/>
    <property type="evidence" value="ECO:0007669"/>
    <property type="project" value="UniProtKB-KW"/>
</dbReference>
<dbReference type="EMBL" id="CP038033">
    <property type="protein sequence ID" value="QBQ56106.1"/>
    <property type="molecule type" value="Genomic_DNA"/>
</dbReference>